<feature type="chain" id="PRO_5016444457" description="Parallel beta helix pectate lyase-like protein" evidence="1">
    <location>
        <begin position="22"/>
        <end position="364"/>
    </location>
</feature>
<gene>
    <name evidence="2" type="ORF">LV92_00399</name>
</gene>
<proteinExistence type="predicted"/>
<dbReference type="RefSeq" id="WP_111621993.1">
    <property type="nucleotide sequence ID" value="NZ_QLLN01000001.1"/>
</dbReference>
<organism evidence="2 3">
    <name type="scientific">Arenibacter echinorum</name>
    <dbReference type="NCBI Taxonomy" id="440515"/>
    <lineage>
        <taxon>Bacteria</taxon>
        <taxon>Pseudomonadati</taxon>
        <taxon>Bacteroidota</taxon>
        <taxon>Flavobacteriia</taxon>
        <taxon>Flavobacteriales</taxon>
        <taxon>Flavobacteriaceae</taxon>
        <taxon>Arenibacter</taxon>
    </lineage>
</organism>
<dbReference type="AlphaFoldDB" id="A0A327RFB1"/>
<evidence type="ECO:0000313" key="2">
    <source>
        <dbReference type="EMBL" id="RAJ15700.1"/>
    </source>
</evidence>
<keyword evidence="1" id="KW-0732">Signal</keyword>
<name>A0A327RFB1_9FLAO</name>
<evidence type="ECO:0008006" key="4">
    <source>
        <dbReference type="Google" id="ProtNLM"/>
    </source>
</evidence>
<evidence type="ECO:0000313" key="3">
    <source>
        <dbReference type="Proteomes" id="UP000249696"/>
    </source>
</evidence>
<feature type="signal peptide" evidence="1">
    <location>
        <begin position="1"/>
        <end position="21"/>
    </location>
</feature>
<protein>
    <recommendedName>
        <fullName evidence="4">Parallel beta helix pectate lyase-like protein</fullName>
    </recommendedName>
</protein>
<dbReference type="OrthoDB" id="1404489at2"/>
<dbReference type="SUPFAM" id="SSF51126">
    <property type="entry name" value="Pectin lyase-like"/>
    <property type="match status" value="1"/>
</dbReference>
<dbReference type="InterPro" id="IPR012334">
    <property type="entry name" value="Pectin_lyas_fold"/>
</dbReference>
<dbReference type="EMBL" id="QLLN01000001">
    <property type="protein sequence ID" value="RAJ15700.1"/>
    <property type="molecule type" value="Genomic_DNA"/>
</dbReference>
<dbReference type="Gene3D" id="2.160.20.10">
    <property type="entry name" value="Single-stranded right-handed beta-helix, Pectin lyase-like"/>
    <property type="match status" value="1"/>
</dbReference>
<keyword evidence="3" id="KW-1185">Reference proteome</keyword>
<dbReference type="InterPro" id="IPR011050">
    <property type="entry name" value="Pectin_lyase_fold/virulence"/>
</dbReference>
<accession>A0A327RFB1</accession>
<sequence length="364" mass="39548">MKKSQIIVFLIAVFCFSTTIAQTEVKVTSLGDDSSTGTLRWAINLANKDSDVKEIKFQPGLRGTLVLSSDLPQINSDLIIVGPGSEDVVISGNGQFLMFTVNQGFSLDISGFTLTDSADSYNNGTIFAASGSTITASEIVVTGVANQTAFWSKGDHSTIAISNSVFKNNSATLFRSYWGSTPSFTSDNENDYTNKIIITESKFSYNRGLIFSTEHFVKIDKCTFNGNYDQIASFKGVNRYQVLNSTFVNNTGHLLFTFSSKIGDTPSWGMDTLGANNTLFDGNLFQGNTGTILNTGGGFKHDSKTTITNNTFVNNGNKWYGNPIVESGNQQNNFITPVRPSENDGTVFLSLNKSLLIEAGEELH</sequence>
<reference evidence="2 3" key="1">
    <citation type="submission" date="2018-06" db="EMBL/GenBank/DDBJ databases">
        <title>Genomic Encyclopedia of Archaeal and Bacterial Type Strains, Phase II (KMG-II): from individual species to whole genera.</title>
        <authorList>
            <person name="Goeker M."/>
        </authorList>
    </citation>
    <scope>NUCLEOTIDE SEQUENCE [LARGE SCALE GENOMIC DNA]</scope>
    <source>
        <strain evidence="2 3">DSM 23522</strain>
    </source>
</reference>
<evidence type="ECO:0000256" key="1">
    <source>
        <dbReference type="SAM" id="SignalP"/>
    </source>
</evidence>
<dbReference type="Proteomes" id="UP000249696">
    <property type="component" value="Unassembled WGS sequence"/>
</dbReference>
<comment type="caution">
    <text evidence="2">The sequence shown here is derived from an EMBL/GenBank/DDBJ whole genome shotgun (WGS) entry which is preliminary data.</text>
</comment>